<evidence type="ECO:0000313" key="2">
    <source>
        <dbReference type="Proteomes" id="UP000827986"/>
    </source>
</evidence>
<comment type="caution">
    <text evidence="1">The sequence shown here is derived from an EMBL/GenBank/DDBJ whole genome shotgun (WGS) entry which is preliminary data.</text>
</comment>
<dbReference type="AlphaFoldDB" id="A0A9D3X2P8"/>
<protein>
    <submittedName>
        <fullName evidence="1">Uncharacterized protein</fullName>
    </submittedName>
</protein>
<dbReference type="Proteomes" id="UP000827986">
    <property type="component" value="Unassembled WGS sequence"/>
</dbReference>
<keyword evidence="2" id="KW-1185">Reference proteome</keyword>
<proteinExistence type="predicted"/>
<evidence type="ECO:0000313" key="1">
    <source>
        <dbReference type="EMBL" id="KAH1172522.1"/>
    </source>
</evidence>
<dbReference type="EMBL" id="JAHDVG010000482">
    <property type="protein sequence ID" value="KAH1172522.1"/>
    <property type="molecule type" value="Genomic_DNA"/>
</dbReference>
<gene>
    <name evidence="1" type="ORF">KIL84_016361</name>
</gene>
<name>A0A9D3X2P8_9SAUR</name>
<reference evidence="1" key="1">
    <citation type="submission" date="2021-09" db="EMBL/GenBank/DDBJ databases">
        <title>The genome of Mauremys mutica provides insights into the evolution of semi-aquatic lifestyle.</title>
        <authorList>
            <person name="Gong S."/>
            <person name="Gao Y."/>
        </authorList>
    </citation>
    <scope>NUCLEOTIDE SEQUENCE</scope>
    <source>
        <strain evidence="1">MM-2020</strain>
        <tissue evidence="1">Muscle</tissue>
    </source>
</reference>
<sequence length="127" mass="14327">MEMMTHSCLSLPWKGILVECTNAAYSRINIHLSALSHQNCSEQRWKRSNGTLSLCPSQSGLFPYNKLTRLCQFSFLDVSRNPLHPGGNYSLDQQVLLSRAEVFSDIQPKFHPITPISDAEFFSCHGP</sequence>
<accession>A0A9D3X2P8</accession>
<organism evidence="1 2">
    <name type="scientific">Mauremys mutica</name>
    <name type="common">yellowpond turtle</name>
    <dbReference type="NCBI Taxonomy" id="74926"/>
    <lineage>
        <taxon>Eukaryota</taxon>
        <taxon>Metazoa</taxon>
        <taxon>Chordata</taxon>
        <taxon>Craniata</taxon>
        <taxon>Vertebrata</taxon>
        <taxon>Euteleostomi</taxon>
        <taxon>Archelosauria</taxon>
        <taxon>Testudinata</taxon>
        <taxon>Testudines</taxon>
        <taxon>Cryptodira</taxon>
        <taxon>Durocryptodira</taxon>
        <taxon>Testudinoidea</taxon>
        <taxon>Geoemydidae</taxon>
        <taxon>Geoemydinae</taxon>
        <taxon>Mauremys</taxon>
    </lineage>
</organism>